<keyword evidence="2" id="KW-1185">Reference proteome</keyword>
<evidence type="ECO:0000313" key="2">
    <source>
        <dbReference type="Proteomes" id="UP001152519"/>
    </source>
</evidence>
<dbReference type="EMBL" id="CAJSLV010000042">
    <property type="protein sequence ID" value="CAG6391809.1"/>
    <property type="molecule type" value="Genomic_DNA"/>
</dbReference>
<proteinExistence type="predicted"/>
<organism evidence="1 2">
    <name type="scientific">Actinacidiphila cocklensis</name>
    <dbReference type="NCBI Taxonomy" id="887465"/>
    <lineage>
        <taxon>Bacteria</taxon>
        <taxon>Bacillati</taxon>
        <taxon>Actinomycetota</taxon>
        <taxon>Actinomycetes</taxon>
        <taxon>Kitasatosporales</taxon>
        <taxon>Streptomycetaceae</taxon>
        <taxon>Actinacidiphila</taxon>
    </lineage>
</organism>
<evidence type="ECO:0000313" key="1">
    <source>
        <dbReference type="EMBL" id="CAG6391809.1"/>
    </source>
</evidence>
<reference evidence="1" key="1">
    <citation type="submission" date="2021-05" db="EMBL/GenBank/DDBJ databases">
        <authorList>
            <person name="Arsene-Ploetze F."/>
        </authorList>
    </citation>
    <scope>NUCLEOTIDE SEQUENCE</scope>
    <source>
        <strain evidence="1">DSM 42138</strain>
    </source>
</reference>
<comment type="caution">
    <text evidence="1">The sequence shown here is derived from an EMBL/GenBank/DDBJ whole genome shotgun (WGS) entry which is preliminary data.</text>
</comment>
<gene>
    <name evidence="1" type="ORF">SCOCK_140007</name>
</gene>
<dbReference type="AlphaFoldDB" id="A0A9W4DKF2"/>
<dbReference type="Proteomes" id="UP001152519">
    <property type="component" value="Unassembled WGS sequence"/>
</dbReference>
<accession>A0A9W4DKF2</accession>
<sequence length="208" mass="21876">MEHRENQIRAGIFTLMAETGQRGRENTCTRTPFPLWLLRGKGGKSVLSWSSKGAPMRPAHMPFRHAGISLRIEVAPDRNMRHDCLSRHAGEFPAARSAVGPCLRRSSGRSLGGDSPALMSLPSPRGAVQMALPTGKEGWLAAAGVVTVTAAAPGIGVQYRRHASASCQVGSSGPRRSTDLSAPLKGSPQVPVVAVCAPPQMGGDCPVP</sequence>
<protein>
    <submittedName>
        <fullName evidence="1">Uncharacterized protein</fullName>
    </submittedName>
</protein>
<name>A0A9W4DKF2_9ACTN</name>